<gene>
    <name evidence="2" type="ORF">QR695_12625</name>
</gene>
<keyword evidence="3" id="KW-1185">Reference proteome</keyword>
<comment type="caution">
    <text evidence="2">The sequence shown here is derived from an EMBL/GenBank/DDBJ whole genome shotgun (WGS) entry which is preliminary data.</text>
</comment>
<dbReference type="EMBL" id="JASWER010000012">
    <property type="protein sequence ID" value="MDL5377844.1"/>
    <property type="molecule type" value="Genomic_DNA"/>
</dbReference>
<dbReference type="InterPro" id="IPR028345">
    <property type="entry name" value="Antibiotic_NAT-like"/>
</dbReference>
<evidence type="ECO:0000256" key="1">
    <source>
        <dbReference type="HAMAP-Rule" id="MF_00800"/>
    </source>
</evidence>
<dbReference type="InterPro" id="IPR006340">
    <property type="entry name" value="DUF436"/>
</dbReference>
<proteinExistence type="inferred from homology"/>
<dbReference type="Pfam" id="PF04260">
    <property type="entry name" value="DUF436"/>
    <property type="match status" value="1"/>
</dbReference>
<dbReference type="Proteomes" id="UP001230807">
    <property type="component" value="Unassembled WGS sequence"/>
</dbReference>
<dbReference type="HAMAP" id="MF_00800">
    <property type="entry name" value="UPF0340"/>
    <property type="match status" value="1"/>
</dbReference>
<comment type="similarity">
    <text evidence="1">Belongs to the UPF0340 family.</text>
</comment>
<dbReference type="SUPFAM" id="SSF110710">
    <property type="entry name" value="TTHA0583/YokD-like"/>
    <property type="match status" value="1"/>
</dbReference>
<organism evidence="2 3">
    <name type="scientific">Exiguobacterium mexicanum</name>
    <dbReference type="NCBI Taxonomy" id="340146"/>
    <lineage>
        <taxon>Bacteria</taxon>
        <taxon>Bacillati</taxon>
        <taxon>Bacillota</taxon>
        <taxon>Bacilli</taxon>
        <taxon>Bacillales</taxon>
        <taxon>Bacillales Family XII. Incertae Sedis</taxon>
        <taxon>Exiguobacterium</taxon>
    </lineage>
</organism>
<name>A0ABT7MRK1_9BACL</name>
<sequence length="180" mass="19444">MTTMKAELLNLLTELHERFPLDEEKMLVIGCSTSEVVGKTIGKAGSIDVASDLIEAFLAFRDKTGVHLAFQGCEHINRALTIERRTLKQFGLTEVTVVPVRAAGGAMAEKAYERFDAPCVVEAIQADAGIDIGSTLIGMHLKPVAIPVRLSAKQLGEAYVTFAITRPKLIGGPRAHYPAK</sequence>
<protein>
    <recommendedName>
        <fullName evidence="1">UPF0340 protein QR695_12625</fullName>
    </recommendedName>
</protein>
<dbReference type="RefSeq" id="WP_214719333.1">
    <property type="nucleotide sequence ID" value="NZ_CP183077.1"/>
</dbReference>
<evidence type="ECO:0000313" key="3">
    <source>
        <dbReference type="Proteomes" id="UP001230807"/>
    </source>
</evidence>
<accession>A0ABT7MRK1</accession>
<evidence type="ECO:0000313" key="2">
    <source>
        <dbReference type="EMBL" id="MDL5377844.1"/>
    </source>
</evidence>
<dbReference type="NCBIfam" id="TIGR01440">
    <property type="entry name" value="TIGR01440 family protein"/>
    <property type="match status" value="1"/>
</dbReference>
<dbReference type="PIRSF" id="PIRSF007510">
    <property type="entry name" value="UCP007510"/>
    <property type="match status" value="1"/>
</dbReference>
<reference evidence="2 3" key="1">
    <citation type="submission" date="2023-06" db="EMBL/GenBank/DDBJ databases">
        <title>Influencing factors and mechanism of Cr(VI) reduction by facultative anaerobic Exiguobacterium sp. PY14.</title>
        <authorList>
            <person name="Zou L."/>
        </authorList>
    </citation>
    <scope>NUCLEOTIDE SEQUENCE [LARGE SCALE GENOMIC DNA]</scope>
    <source>
        <strain evidence="2 3">PY14</strain>
    </source>
</reference>
<dbReference type="Gene3D" id="3.40.50.10360">
    <property type="entry name" value="Hypothetical protein TT1679"/>
    <property type="match status" value="1"/>
</dbReference>